<dbReference type="GO" id="GO:0015833">
    <property type="term" value="P:peptide transport"/>
    <property type="evidence" value="ECO:0007669"/>
    <property type="project" value="TreeGrafter"/>
</dbReference>
<dbReference type="Pfam" id="PF00496">
    <property type="entry name" value="SBP_bac_5"/>
    <property type="match status" value="1"/>
</dbReference>
<protein>
    <submittedName>
        <fullName evidence="2">Peptide/nickel transport system substrate-binding protein</fullName>
    </submittedName>
</protein>
<gene>
    <name evidence="2" type="ORF">BKA00_002506</name>
</gene>
<dbReference type="InterPro" id="IPR039424">
    <property type="entry name" value="SBP_5"/>
</dbReference>
<dbReference type="GO" id="GO:1904680">
    <property type="term" value="F:peptide transmembrane transporter activity"/>
    <property type="evidence" value="ECO:0007669"/>
    <property type="project" value="TreeGrafter"/>
</dbReference>
<dbReference type="Proteomes" id="UP000546324">
    <property type="component" value="Unassembled WGS sequence"/>
</dbReference>
<proteinExistence type="predicted"/>
<dbReference type="AlphaFoldDB" id="A0A7X0FXK2"/>
<reference evidence="2 3" key="1">
    <citation type="submission" date="2020-08" db="EMBL/GenBank/DDBJ databases">
        <title>Sequencing the genomes of 1000 actinobacteria strains.</title>
        <authorList>
            <person name="Klenk H.-P."/>
        </authorList>
    </citation>
    <scope>NUCLEOTIDE SEQUENCE [LARGE SCALE GENOMIC DNA]</scope>
    <source>
        <strain evidence="2 3">DSM 43675</strain>
    </source>
</reference>
<feature type="domain" description="Solute-binding protein family 5" evidence="1">
    <location>
        <begin position="99"/>
        <end position="456"/>
    </location>
</feature>
<dbReference type="InterPro" id="IPR000914">
    <property type="entry name" value="SBP_5_dom"/>
</dbReference>
<dbReference type="Gene3D" id="3.10.105.10">
    <property type="entry name" value="Dipeptide-binding Protein, Domain 3"/>
    <property type="match status" value="1"/>
</dbReference>
<sequence length="541" mass="58194">MLHTTVTAGEPSRTRWFPGPLRIRGRAGLRLTAVLAAGALAAAACGGSGGGTSARTQTLIIAENEPPATFDPVQADNSTVDEVARPAYDTLVRYDANNKIVPSVATEWKVSGDGRSIDVTLRGDVTFHDGAKLTAADVRYSLDRIKKLKVGVASLLTPYESTTVADDTHLTIKLARPYAPMIPALTRVYVLNAKLVGAHEGDDQGQKWLATADAGSGPYKLTGYTANQEAKYTQYAKYWGGFSGQAENVVFRYLPQAATQKSSLLAGDVDIAMDIDPNDWKSFEGNGGYKVDKADTNVQLYVFFKMKDSPVSSRPLREAIASAYQYDQHLGSILKGAGKKAVGVLPSTMACFDSSTPQPAYDVAKAQAALKSAGLSGVSLTMTYLKATAEMEQAATLLQSDLAKVGIKLKLEAITYPEHVERLKSNRTTPDLAMIYAFPPNPDPDSVLYQLFDSKFINNGQNTGGYDNPKVDSLVEKAQALTDENERCGLYKQAQQLIAADVPSVNMSNPQTVTVLRKGVEGYAYQASHHQTVDVYGVKVG</sequence>
<dbReference type="EMBL" id="JACHMQ010000001">
    <property type="protein sequence ID" value="MBB6395592.1"/>
    <property type="molecule type" value="Genomic_DNA"/>
</dbReference>
<comment type="caution">
    <text evidence="2">The sequence shown here is derived from an EMBL/GenBank/DDBJ whole genome shotgun (WGS) entry which is preliminary data.</text>
</comment>
<dbReference type="SUPFAM" id="SSF53850">
    <property type="entry name" value="Periplasmic binding protein-like II"/>
    <property type="match status" value="1"/>
</dbReference>
<keyword evidence="3" id="KW-1185">Reference proteome</keyword>
<evidence type="ECO:0000259" key="1">
    <source>
        <dbReference type="Pfam" id="PF00496"/>
    </source>
</evidence>
<name>A0A7X0FXK2_9ACTN</name>
<accession>A0A7X0FXK2</accession>
<dbReference type="GO" id="GO:0042597">
    <property type="term" value="C:periplasmic space"/>
    <property type="evidence" value="ECO:0007669"/>
    <property type="project" value="UniProtKB-ARBA"/>
</dbReference>
<dbReference type="InterPro" id="IPR030678">
    <property type="entry name" value="Peptide/Ni-bd"/>
</dbReference>
<dbReference type="Gene3D" id="3.90.76.10">
    <property type="entry name" value="Dipeptide-binding Protein, Domain 1"/>
    <property type="match status" value="1"/>
</dbReference>
<evidence type="ECO:0000313" key="2">
    <source>
        <dbReference type="EMBL" id="MBB6395592.1"/>
    </source>
</evidence>
<dbReference type="CDD" id="cd08512">
    <property type="entry name" value="PBP2_NikA_DppA_OppA_like_7"/>
    <property type="match status" value="1"/>
</dbReference>
<dbReference type="Gene3D" id="3.40.190.10">
    <property type="entry name" value="Periplasmic binding protein-like II"/>
    <property type="match status" value="1"/>
</dbReference>
<organism evidence="2 3">
    <name type="scientific">Actinomadura coerulea</name>
    <dbReference type="NCBI Taxonomy" id="46159"/>
    <lineage>
        <taxon>Bacteria</taxon>
        <taxon>Bacillati</taxon>
        <taxon>Actinomycetota</taxon>
        <taxon>Actinomycetes</taxon>
        <taxon>Streptosporangiales</taxon>
        <taxon>Thermomonosporaceae</taxon>
        <taxon>Actinomadura</taxon>
    </lineage>
</organism>
<dbReference type="PIRSF" id="PIRSF002741">
    <property type="entry name" value="MppA"/>
    <property type="match status" value="1"/>
</dbReference>
<dbReference type="RefSeq" id="WP_185025067.1">
    <property type="nucleotide sequence ID" value="NZ_JACHMQ010000001.1"/>
</dbReference>
<dbReference type="GO" id="GO:0043190">
    <property type="term" value="C:ATP-binding cassette (ABC) transporter complex"/>
    <property type="evidence" value="ECO:0007669"/>
    <property type="project" value="InterPro"/>
</dbReference>
<dbReference type="PANTHER" id="PTHR30290">
    <property type="entry name" value="PERIPLASMIC BINDING COMPONENT OF ABC TRANSPORTER"/>
    <property type="match status" value="1"/>
</dbReference>
<evidence type="ECO:0000313" key="3">
    <source>
        <dbReference type="Proteomes" id="UP000546324"/>
    </source>
</evidence>